<accession>A0A846Y7Q7</accession>
<sequence length="379" mass="41907">MPRWPIHPQPGPIESLSSWLERLATVYQLPVKVLLADLCADSGLNIRLVTSTFPHPALLAALADRTGVPVPRLATMTLSGWVPWLFEKLWPREFEHQQLFDNYVGRHSVLLLPGTIDRDIVRRVKSRWDGPWLASPRRPRACPVCATDPDSGRALVWDLPLMISCVEHRCRLERAGAVAIGAISAPAAVDETVTTMDGYTYQALTTGLVRLPGRTVHAGVWFRLLRCVLEELCVSRLSCSARTGAVLETIWDTIELPMRGRIVAMLEPYECLDPEVAETLLRAAALALALAAERSIPALGELGPALAPMPYRQVPPGDPPVRPCTPPRRDLLNPPRWWPAAPVQAGPPPDWPQIARRYALKRGFPAWVFGGLTDDPGFD</sequence>
<feature type="domain" description="TniQ" evidence="1">
    <location>
        <begin position="5"/>
        <end position="172"/>
    </location>
</feature>
<dbReference type="Pfam" id="PF06527">
    <property type="entry name" value="TniQ"/>
    <property type="match status" value="1"/>
</dbReference>
<gene>
    <name evidence="2" type="ORF">HGA08_27270</name>
</gene>
<keyword evidence="3" id="KW-1185">Reference proteome</keyword>
<protein>
    <submittedName>
        <fullName evidence="2">TniQ family protein</fullName>
    </submittedName>
</protein>
<evidence type="ECO:0000313" key="2">
    <source>
        <dbReference type="EMBL" id="NKY53902.1"/>
    </source>
</evidence>
<dbReference type="InterPro" id="IPR009492">
    <property type="entry name" value="TniQ"/>
</dbReference>
<organism evidence="2 3">
    <name type="scientific">Nocardia vermiculata</name>
    <dbReference type="NCBI Taxonomy" id="257274"/>
    <lineage>
        <taxon>Bacteria</taxon>
        <taxon>Bacillati</taxon>
        <taxon>Actinomycetota</taxon>
        <taxon>Actinomycetes</taxon>
        <taxon>Mycobacteriales</taxon>
        <taxon>Nocardiaceae</taxon>
        <taxon>Nocardia</taxon>
    </lineage>
</organism>
<proteinExistence type="predicted"/>
<reference evidence="2 3" key="1">
    <citation type="submission" date="2020-04" db="EMBL/GenBank/DDBJ databases">
        <title>MicrobeNet Type strains.</title>
        <authorList>
            <person name="Nicholson A.C."/>
        </authorList>
    </citation>
    <scope>NUCLEOTIDE SEQUENCE [LARGE SCALE GENOMIC DNA]</scope>
    <source>
        <strain evidence="2 3">JCM 12354</strain>
    </source>
</reference>
<dbReference type="EMBL" id="JAAXOP010000022">
    <property type="protein sequence ID" value="NKY53902.1"/>
    <property type="molecule type" value="Genomic_DNA"/>
</dbReference>
<evidence type="ECO:0000313" key="3">
    <source>
        <dbReference type="Proteomes" id="UP000565711"/>
    </source>
</evidence>
<evidence type="ECO:0000259" key="1">
    <source>
        <dbReference type="Pfam" id="PF06527"/>
    </source>
</evidence>
<dbReference type="Proteomes" id="UP000565711">
    <property type="component" value="Unassembled WGS sequence"/>
</dbReference>
<name>A0A846Y7Q7_9NOCA</name>
<comment type="caution">
    <text evidence="2">The sequence shown here is derived from an EMBL/GenBank/DDBJ whole genome shotgun (WGS) entry which is preliminary data.</text>
</comment>
<dbReference type="AlphaFoldDB" id="A0A846Y7Q7"/>